<dbReference type="Gramene" id="OGLUM03G25000.1">
    <property type="protein sequence ID" value="OGLUM03G25000.1"/>
    <property type="gene ID" value="OGLUM03G25000"/>
</dbReference>
<keyword evidence="2" id="KW-0433">Leucine-rich repeat</keyword>
<accession>A0A0D9Z9X1</accession>
<dbReference type="Pfam" id="PF18052">
    <property type="entry name" value="Rx_N"/>
    <property type="match status" value="1"/>
</dbReference>
<evidence type="ECO:0000256" key="6">
    <source>
        <dbReference type="SAM" id="MobiDB-lite"/>
    </source>
</evidence>
<feature type="region of interest" description="Disordered" evidence="6">
    <location>
        <begin position="49"/>
        <end position="79"/>
    </location>
</feature>
<name>A0A0D9Z9X1_9ORYZ</name>
<feature type="compositionally biased region" description="Basic residues" evidence="6">
    <location>
        <begin position="61"/>
        <end position="79"/>
    </location>
</feature>
<dbReference type="GO" id="GO:0006952">
    <property type="term" value="P:defense response"/>
    <property type="evidence" value="ECO:0007669"/>
    <property type="project" value="UniProtKB-KW"/>
</dbReference>
<dbReference type="Gene3D" id="1.20.5.4130">
    <property type="match status" value="1"/>
</dbReference>
<evidence type="ECO:0000256" key="4">
    <source>
        <dbReference type="ARBA" id="ARBA00022741"/>
    </source>
</evidence>
<dbReference type="Proteomes" id="UP000026961">
    <property type="component" value="Chromosome 3"/>
</dbReference>
<dbReference type="STRING" id="40148.A0A0D9Z9X1"/>
<keyword evidence="5" id="KW-0611">Plant defense</keyword>
<reference evidence="8" key="1">
    <citation type="submission" date="2015-04" db="UniProtKB">
        <authorList>
            <consortium name="EnsemblPlants"/>
        </authorList>
    </citation>
    <scope>IDENTIFICATION</scope>
</reference>
<evidence type="ECO:0000313" key="8">
    <source>
        <dbReference type="EnsemblPlants" id="OGLUM03G25000.1"/>
    </source>
</evidence>
<reference evidence="8" key="2">
    <citation type="submission" date="2018-05" db="EMBL/GenBank/DDBJ databases">
        <title>OgluRS3 (Oryza glumaepatula Reference Sequence Version 3).</title>
        <authorList>
            <person name="Zhang J."/>
            <person name="Kudrna D."/>
            <person name="Lee S."/>
            <person name="Talag J."/>
            <person name="Welchert J."/>
            <person name="Wing R.A."/>
        </authorList>
    </citation>
    <scope>NUCLEOTIDE SEQUENCE [LARGE SCALE GENOMIC DNA]</scope>
</reference>
<evidence type="ECO:0000256" key="3">
    <source>
        <dbReference type="ARBA" id="ARBA00022737"/>
    </source>
</evidence>
<dbReference type="EnsemblPlants" id="OGLUM03G25000.1">
    <property type="protein sequence ID" value="OGLUM03G25000.1"/>
    <property type="gene ID" value="OGLUM03G25000"/>
</dbReference>
<dbReference type="HOGENOM" id="CLU_2609925_0_0_1"/>
<evidence type="ECO:0000256" key="1">
    <source>
        <dbReference type="ARBA" id="ARBA00008894"/>
    </source>
</evidence>
<organism evidence="8">
    <name type="scientific">Oryza glumipatula</name>
    <dbReference type="NCBI Taxonomy" id="40148"/>
    <lineage>
        <taxon>Eukaryota</taxon>
        <taxon>Viridiplantae</taxon>
        <taxon>Streptophyta</taxon>
        <taxon>Embryophyta</taxon>
        <taxon>Tracheophyta</taxon>
        <taxon>Spermatophyta</taxon>
        <taxon>Magnoliopsida</taxon>
        <taxon>Liliopsida</taxon>
        <taxon>Poales</taxon>
        <taxon>Poaceae</taxon>
        <taxon>BOP clade</taxon>
        <taxon>Oryzoideae</taxon>
        <taxon>Oryzeae</taxon>
        <taxon>Oryzinae</taxon>
        <taxon>Oryza</taxon>
    </lineage>
</organism>
<evidence type="ECO:0000256" key="2">
    <source>
        <dbReference type="ARBA" id="ARBA00022614"/>
    </source>
</evidence>
<keyword evidence="9" id="KW-1185">Reference proteome</keyword>
<keyword evidence="4" id="KW-0547">Nucleotide-binding</keyword>
<proteinExistence type="inferred from homology"/>
<protein>
    <recommendedName>
        <fullName evidence="7">Disease resistance N-terminal domain-containing protein</fullName>
    </recommendedName>
</protein>
<evidence type="ECO:0000259" key="7">
    <source>
        <dbReference type="Pfam" id="PF18052"/>
    </source>
</evidence>
<sequence>MARIQRTLDSMDEHNIRDEAERLRLWELQQFAYDAQDAVDEYRYELLRRRMEDQNNQRQSSRSRKRKRKGDKKMRCSRH</sequence>
<dbReference type="InterPro" id="IPR041118">
    <property type="entry name" value="Rx_N"/>
</dbReference>
<feature type="domain" description="Disease resistance N-terminal" evidence="7">
    <location>
        <begin position="2"/>
        <end position="59"/>
    </location>
</feature>
<comment type="similarity">
    <text evidence="1">Belongs to the disease resistance NB-LRR family.</text>
</comment>
<dbReference type="AlphaFoldDB" id="A0A0D9Z9X1"/>
<keyword evidence="3" id="KW-0677">Repeat</keyword>
<evidence type="ECO:0000313" key="9">
    <source>
        <dbReference type="Proteomes" id="UP000026961"/>
    </source>
</evidence>
<dbReference type="GO" id="GO:0000166">
    <property type="term" value="F:nucleotide binding"/>
    <property type="evidence" value="ECO:0007669"/>
    <property type="project" value="UniProtKB-KW"/>
</dbReference>
<evidence type="ECO:0000256" key="5">
    <source>
        <dbReference type="ARBA" id="ARBA00022821"/>
    </source>
</evidence>